<reference evidence="7" key="1">
    <citation type="journal article" date="2021" name="PeerJ">
        <title>Extensive microbial diversity within the chicken gut microbiome revealed by metagenomics and culture.</title>
        <authorList>
            <person name="Gilroy R."/>
            <person name="Ravi A."/>
            <person name="Getino M."/>
            <person name="Pursley I."/>
            <person name="Horton D.L."/>
            <person name="Alikhan N.F."/>
            <person name="Baker D."/>
            <person name="Gharbi K."/>
            <person name="Hall N."/>
            <person name="Watson M."/>
            <person name="Adriaenssens E.M."/>
            <person name="Foster-Nyarko E."/>
            <person name="Jarju S."/>
            <person name="Secka A."/>
            <person name="Antonio M."/>
            <person name="Oren A."/>
            <person name="Chaudhuri R.R."/>
            <person name="La Ragione R."/>
            <person name="Hildebrand F."/>
            <person name="Pallen M.J."/>
        </authorList>
    </citation>
    <scope>NUCLEOTIDE SEQUENCE</scope>
    <source>
        <strain evidence="7">Gambia11-129</strain>
    </source>
</reference>
<evidence type="ECO:0000256" key="3">
    <source>
        <dbReference type="ARBA" id="ARBA00022801"/>
    </source>
</evidence>
<proteinExistence type="inferred from homology"/>
<dbReference type="GO" id="GO:0005737">
    <property type="term" value="C:cytoplasm"/>
    <property type="evidence" value="ECO:0007669"/>
    <property type="project" value="UniProtKB-ARBA"/>
</dbReference>
<dbReference type="Pfam" id="PF16189">
    <property type="entry name" value="Creatinase_N_2"/>
    <property type="match status" value="1"/>
</dbReference>
<dbReference type="InterPro" id="IPR033740">
    <property type="entry name" value="Pept_M24B"/>
</dbReference>
<dbReference type="GO" id="GO:0046872">
    <property type="term" value="F:metal ion binding"/>
    <property type="evidence" value="ECO:0007669"/>
    <property type="project" value="UniProtKB-KW"/>
</dbReference>
<name>A0A9D1PTZ9_9SPIO</name>
<gene>
    <name evidence="7" type="ORF">IAB12_02950</name>
</gene>
<evidence type="ECO:0000259" key="6">
    <source>
        <dbReference type="Pfam" id="PF16188"/>
    </source>
</evidence>
<comment type="caution">
    <text evidence="7">The sequence shown here is derived from an EMBL/GenBank/DDBJ whole genome shotgun (WGS) entry which is preliminary data.</text>
</comment>
<keyword evidence="7" id="KW-0031">Aminopeptidase</keyword>
<protein>
    <submittedName>
        <fullName evidence="7">Aminopeptidase P family protein</fullName>
    </submittedName>
</protein>
<dbReference type="CDD" id="cd01085">
    <property type="entry name" value="APP"/>
    <property type="match status" value="1"/>
</dbReference>
<dbReference type="FunFam" id="3.90.230.10:FF:000009">
    <property type="entry name" value="xaa-Pro aminopeptidase 2"/>
    <property type="match status" value="1"/>
</dbReference>
<dbReference type="InterPro" id="IPR050422">
    <property type="entry name" value="X-Pro_aminopeptidase_P"/>
</dbReference>
<keyword evidence="3" id="KW-0378">Hydrolase</keyword>
<evidence type="ECO:0000259" key="4">
    <source>
        <dbReference type="Pfam" id="PF00557"/>
    </source>
</evidence>
<keyword evidence="7" id="KW-0645">Protease</keyword>
<organism evidence="7 8">
    <name type="scientific">Candidatus Ornithospirochaeta avicola</name>
    <dbReference type="NCBI Taxonomy" id="2840896"/>
    <lineage>
        <taxon>Bacteria</taxon>
        <taxon>Pseudomonadati</taxon>
        <taxon>Spirochaetota</taxon>
        <taxon>Spirochaetia</taxon>
        <taxon>Spirochaetales</taxon>
        <taxon>Spirochaetaceae</taxon>
        <taxon>Spirochaetaceae incertae sedis</taxon>
        <taxon>Candidatus Ornithospirochaeta</taxon>
    </lineage>
</organism>
<dbReference type="Gene3D" id="3.40.350.10">
    <property type="entry name" value="Creatinase/prolidase N-terminal domain"/>
    <property type="match status" value="2"/>
</dbReference>
<dbReference type="InterPro" id="IPR032416">
    <property type="entry name" value="Peptidase_M24_C"/>
</dbReference>
<keyword evidence="2" id="KW-0479">Metal-binding</keyword>
<evidence type="ECO:0000256" key="2">
    <source>
        <dbReference type="ARBA" id="ARBA00022723"/>
    </source>
</evidence>
<dbReference type="PANTHER" id="PTHR43763:SF6">
    <property type="entry name" value="XAA-PRO AMINOPEPTIDASE 1"/>
    <property type="match status" value="1"/>
</dbReference>
<evidence type="ECO:0000259" key="5">
    <source>
        <dbReference type="Pfam" id="PF01321"/>
    </source>
</evidence>
<sequence length="580" mass="65872">MMIKERIEKLRKLLKERNIDAFYITGSDAHQSEYVAPRWRGREYLTGFSGSSGSVVITQKRAALFTDSRYFIQAAREIEKHGVILMKSGTSDPDPVEYIKREAGEKANVAVDASEISISEFRAMQKALSPLTLTAAEDILSLIWTDRYPVPFSPVVMLSDDITGEKSSDKIERVRDEIKKKGAAWTFISSLDDIAWLTNLRASDIPHNPVFYAYMLITEKEAILYTDINRFECLDNLPFSVKPYEEAISDIENHIAGTGYINDKRVSMSFSFLEKYSLIVGRDVTTDMKAQKNEREMEGMRKAHLDDAVSYVNFLSRLEREGAGDEIAVSDMLEREREKREDYLESSFSPISAFASNGAMCHYSASEESNRKITRGLLVLDTGGQYKGGTTDITRTLLFGEATEEEKRDYTLVLKGHLALSRQKFIKGTTGCQLDVLAHQFLWNEGMSYFHGTGHGVGCRLNVHEGPMNISTRLVDVPLLPKMVISDEPGLYKENRHGIRIENLIAVKEDMNTEFGTFYSFEVLTLVPYEKRLIDMSLLTEIETAQIDMYHERVRKALMPYVEKDAVKYLEKATSPLKEK</sequence>
<dbReference type="EMBL" id="DXHU01000013">
    <property type="protein sequence ID" value="HIV98723.1"/>
    <property type="molecule type" value="Genomic_DNA"/>
</dbReference>
<evidence type="ECO:0000256" key="1">
    <source>
        <dbReference type="ARBA" id="ARBA00008766"/>
    </source>
</evidence>
<feature type="domain" description="Creatinase N-terminal" evidence="5">
    <location>
        <begin position="6"/>
        <end position="139"/>
    </location>
</feature>
<reference evidence="7" key="2">
    <citation type="submission" date="2021-04" db="EMBL/GenBank/DDBJ databases">
        <authorList>
            <person name="Gilroy R."/>
        </authorList>
    </citation>
    <scope>NUCLEOTIDE SEQUENCE</scope>
    <source>
        <strain evidence="7">Gambia11-129</strain>
    </source>
</reference>
<feature type="domain" description="Peptidase M24" evidence="4">
    <location>
        <begin position="298"/>
        <end position="509"/>
    </location>
</feature>
<dbReference type="PANTHER" id="PTHR43763">
    <property type="entry name" value="XAA-PRO AMINOPEPTIDASE 1"/>
    <property type="match status" value="1"/>
</dbReference>
<dbReference type="Proteomes" id="UP000823936">
    <property type="component" value="Unassembled WGS sequence"/>
</dbReference>
<dbReference type="GO" id="GO:0070006">
    <property type="term" value="F:metalloaminopeptidase activity"/>
    <property type="evidence" value="ECO:0007669"/>
    <property type="project" value="InterPro"/>
</dbReference>
<dbReference type="InterPro" id="IPR000994">
    <property type="entry name" value="Pept_M24"/>
</dbReference>
<evidence type="ECO:0000313" key="7">
    <source>
        <dbReference type="EMBL" id="HIV98723.1"/>
    </source>
</evidence>
<dbReference type="Pfam" id="PF16188">
    <property type="entry name" value="Peptidase_M24_C"/>
    <property type="match status" value="1"/>
</dbReference>
<dbReference type="InterPro" id="IPR036005">
    <property type="entry name" value="Creatinase/aminopeptidase-like"/>
</dbReference>
<dbReference type="InterPro" id="IPR029149">
    <property type="entry name" value="Creatin/AminoP/Spt16_N"/>
</dbReference>
<dbReference type="AlphaFoldDB" id="A0A9D1PTZ9"/>
<dbReference type="SUPFAM" id="SSF55920">
    <property type="entry name" value="Creatinase/aminopeptidase"/>
    <property type="match status" value="1"/>
</dbReference>
<dbReference type="Pfam" id="PF00557">
    <property type="entry name" value="Peptidase_M24"/>
    <property type="match status" value="1"/>
</dbReference>
<evidence type="ECO:0000313" key="8">
    <source>
        <dbReference type="Proteomes" id="UP000823936"/>
    </source>
</evidence>
<comment type="similarity">
    <text evidence="1">Belongs to the peptidase M24B family.</text>
</comment>
<feature type="domain" description="Peptidase M24 C-terminal" evidence="6">
    <location>
        <begin position="518"/>
        <end position="577"/>
    </location>
</feature>
<dbReference type="InterPro" id="IPR000587">
    <property type="entry name" value="Creatinase_N"/>
</dbReference>
<dbReference type="Pfam" id="PF01321">
    <property type="entry name" value="Creatinase_N"/>
    <property type="match status" value="1"/>
</dbReference>
<dbReference type="Gene3D" id="3.90.230.10">
    <property type="entry name" value="Creatinase/methionine aminopeptidase superfamily"/>
    <property type="match status" value="1"/>
</dbReference>
<dbReference type="SUPFAM" id="SSF53092">
    <property type="entry name" value="Creatinase/prolidase N-terminal domain"/>
    <property type="match status" value="1"/>
</dbReference>
<accession>A0A9D1PTZ9</accession>